<dbReference type="SUPFAM" id="SSF56235">
    <property type="entry name" value="N-terminal nucleophile aminohydrolases (Ntn hydrolases)"/>
    <property type="match status" value="1"/>
</dbReference>
<dbReference type="InterPro" id="IPR043137">
    <property type="entry name" value="GGT_ssub_C"/>
</dbReference>
<evidence type="ECO:0000313" key="11">
    <source>
        <dbReference type="Proteomes" id="UP001219349"/>
    </source>
</evidence>
<dbReference type="PANTHER" id="PTHR43199">
    <property type="entry name" value="GLUTATHIONE HYDROLASE"/>
    <property type="match status" value="1"/>
</dbReference>
<dbReference type="Pfam" id="PF01019">
    <property type="entry name" value="G_glu_transpept"/>
    <property type="match status" value="1"/>
</dbReference>
<dbReference type="InterPro" id="IPR043138">
    <property type="entry name" value="GGT_lsub"/>
</dbReference>
<keyword evidence="4 9" id="KW-0808">Transferase</keyword>
<dbReference type="GO" id="GO:0103068">
    <property type="term" value="F:leukotriene C4 gamma-glutamyl transferase activity"/>
    <property type="evidence" value="ECO:0007669"/>
    <property type="project" value="UniProtKB-EC"/>
</dbReference>
<keyword evidence="6 9" id="KW-0865">Zymogen</keyword>
<dbReference type="NCBIfam" id="TIGR00066">
    <property type="entry name" value="g_glut_trans"/>
    <property type="match status" value="1"/>
</dbReference>
<dbReference type="EC" id="2.3.2.2" evidence="9"/>
<dbReference type="EMBL" id="CP067136">
    <property type="protein sequence ID" value="WCR05742.1"/>
    <property type="molecule type" value="Genomic_DNA"/>
</dbReference>
<evidence type="ECO:0000256" key="2">
    <source>
        <dbReference type="ARBA" id="ARBA00001089"/>
    </source>
</evidence>
<comment type="subunit">
    <text evidence="9">This enzyme consists of two polypeptide chains, which are synthesized in precursor form from a single polypeptide.</text>
</comment>
<accession>A0ABY7SGU7</accession>
<dbReference type="InterPro" id="IPR000101">
    <property type="entry name" value="GGT_peptidase"/>
</dbReference>
<comment type="similarity">
    <text evidence="3 9">Belongs to the gamma-glutamyltransferase family.</text>
</comment>
<dbReference type="PANTHER" id="PTHR43199:SF1">
    <property type="entry name" value="GLUTATHIONE HYDROLASE PROENZYME"/>
    <property type="match status" value="1"/>
</dbReference>
<dbReference type="Proteomes" id="UP001219349">
    <property type="component" value="Chromosome"/>
</dbReference>
<evidence type="ECO:0000256" key="3">
    <source>
        <dbReference type="ARBA" id="ARBA00009381"/>
    </source>
</evidence>
<comment type="pathway">
    <text evidence="9">Sulfur metabolism; glutathione metabolism.</text>
</comment>
<name>A0ABY7SGU7_9RHOB</name>
<keyword evidence="11" id="KW-1185">Reference proteome</keyword>
<dbReference type="InterPro" id="IPR029055">
    <property type="entry name" value="Ntn_hydrolases_N"/>
</dbReference>
<dbReference type="InterPro" id="IPR055262">
    <property type="entry name" value="GGT_CS"/>
</dbReference>
<evidence type="ECO:0000256" key="8">
    <source>
        <dbReference type="ARBA" id="ARBA00047417"/>
    </source>
</evidence>
<evidence type="ECO:0000256" key="5">
    <source>
        <dbReference type="ARBA" id="ARBA00022801"/>
    </source>
</evidence>
<comment type="PTM">
    <text evidence="9">Cleaved by autocatalysis into a large and a small subunit.</text>
</comment>
<dbReference type="PROSITE" id="PS00462">
    <property type="entry name" value="G_GLU_TRANSPEPTIDASE"/>
    <property type="match status" value="1"/>
</dbReference>
<gene>
    <name evidence="10" type="primary">ggt</name>
    <name evidence="10" type="ORF">JHX87_09305</name>
</gene>
<evidence type="ECO:0000256" key="7">
    <source>
        <dbReference type="ARBA" id="ARBA00023315"/>
    </source>
</evidence>
<keyword evidence="9" id="KW-0317">Glutathione biosynthesis</keyword>
<sequence>MRNLGDFWWRSRDQEPVFPPLQALVAPRALSQRRARAYHPGCHHHRKPHVSDLPFICEKRPASGSLDVVVTNAPLGSAAGNEMLAAGGNAVDAAVAALLTLTVVEPMMVGIAGGGMTHLRLADGRHVVIDALSVAGQGARPDMFTPLSDRPPDHMETVGRRNRVGASAVAVPGNLRGWHMMQQRYGRLPFADVVEPAIRAASRGFTVSDYLVGAIREHERDLLADPEIARLFLPGGKPVAAGSRMVMADYAESLRLIARLGAKALHGGDLGRALVARLATGGPDAGHVTLEDLTGYRAIERDAIFGSYRGHQIVGPPPPASSGVHIVQMLNMLENFDLRAMGFGSAESLHLLAEVIRIGFEDRNAASGDPDFVDVPVARYTSKSYARDCLSRMREGGGAGPSLRMGRESRDTTHLTIADADGNVVSSTHTINGLFGACFMVPGTGIIPNNYMLNYDPHPGRALSIQPGKRVPTSMAPMMVLRDGQTRFALGLPGAVRIFPSAMQAIVNLIDHGMSLQQAVEAPRIWTEGHEVELEPAYAPMAADLRERGHRVRLVKTIGGGMNAIEFAPDGLLCGAACWRADGVVMAQGGGLARPGVRFKI</sequence>
<dbReference type="EC" id="3.4.19.13" evidence="9"/>
<evidence type="ECO:0000256" key="4">
    <source>
        <dbReference type="ARBA" id="ARBA00022679"/>
    </source>
</evidence>
<evidence type="ECO:0000256" key="1">
    <source>
        <dbReference type="ARBA" id="ARBA00001049"/>
    </source>
</evidence>
<protein>
    <recommendedName>
        <fullName evidence="9">Glutathione hydrolase proenzyme</fullName>
        <ecNumber evidence="9">2.3.2.2</ecNumber>
        <ecNumber evidence="9">3.4.19.13</ecNumber>
    </recommendedName>
    <component>
        <recommendedName>
            <fullName evidence="9">Glutathione hydrolase large chain</fullName>
        </recommendedName>
    </component>
    <component>
        <recommendedName>
            <fullName evidence="9">Glutathione hydrolase small chain</fullName>
        </recommendedName>
    </component>
</protein>
<dbReference type="Gene3D" id="1.10.246.130">
    <property type="match status" value="1"/>
</dbReference>
<keyword evidence="5 9" id="KW-0378">Hydrolase</keyword>
<reference evidence="10 11" key="1">
    <citation type="submission" date="2021-01" db="EMBL/GenBank/DDBJ databases">
        <title>Biogeographic distribution of Paracoccus.</title>
        <authorList>
            <person name="Hollensteiner J."/>
            <person name="Leineberger J."/>
            <person name="Brinkhoff T."/>
            <person name="Daniel R."/>
        </authorList>
    </citation>
    <scope>NUCLEOTIDE SEQUENCE [LARGE SCALE GENOMIC DNA]</scope>
    <source>
        <strain evidence="10 11">KCTC 22803</strain>
    </source>
</reference>
<organism evidence="10 11">
    <name type="scientific">Paracoccus fistulariae</name>
    <dbReference type="NCBI Taxonomy" id="658446"/>
    <lineage>
        <taxon>Bacteria</taxon>
        <taxon>Pseudomonadati</taxon>
        <taxon>Pseudomonadota</taxon>
        <taxon>Alphaproteobacteria</taxon>
        <taxon>Rhodobacterales</taxon>
        <taxon>Paracoccaceae</taxon>
        <taxon>Paracoccus</taxon>
    </lineage>
</organism>
<comment type="catalytic activity">
    <reaction evidence="1 9">
        <text>an S-substituted glutathione + H2O = an S-substituted L-cysteinylglycine + L-glutamate</text>
        <dbReference type="Rhea" id="RHEA:59468"/>
        <dbReference type="ChEBI" id="CHEBI:15377"/>
        <dbReference type="ChEBI" id="CHEBI:29985"/>
        <dbReference type="ChEBI" id="CHEBI:90779"/>
        <dbReference type="ChEBI" id="CHEBI:143103"/>
        <dbReference type="EC" id="3.4.19.13"/>
    </reaction>
</comment>
<evidence type="ECO:0000256" key="6">
    <source>
        <dbReference type="ARBA" id="ARBA00023145"/>
    </source>
</evidence>
<evidence type="ECO:0000313" key="10">
    <source>
        <dbReference type="EMBL" id="WCR05742.1"/>
    </source>
</evidence>
<keyword evidence="7 9" id="KW-0012">Acyltransferase</keyword>
<dbReference type="PRINTS" id="PR01210">
    <property type="entry name" value="GGTRANSPTASE"/>
</dbReference>
<dbReference type="Gene3D" id="3.60.20.40">
    <property type="match status" value="1"/>
</dbReference>
<comment type="catalytic activity">
    <reaction evidence="2 9">
        <text>glutathione + H2O = L-cysteinylglycine + L-glutamate</text>
        <dbReference type="Rhea" id="RHEA:28807"/>
        <dbReference type="ChEBI" id="CHEBI:15377"/>
        <dbReference type="ChEBI" id="CHEBI:29985"/>
        <dbReference type="ChEBI" id="CHEBI:57925"/>
        <dbReference type="ChEBI" id="CHEBI:61694"/>
        <dbReference type="EC" id="3.4.19.13"/>
    </reaction>
</comment>
<dbReference type="InterPro" id="IPR051792">
    <property type="entry name" value="GGT_bact"/>
</dbReference>
<comment type="catalytic activity">
    <reaction evidence="8 9">
        <text>an N-terminal (5-L-glutamyl)-[peptide] + an alpha-amino acid = 5-L-glutamyl amino acid + an N-terminal L-alpha-aminoacyl-[peptide]</text>
        <dbReference type="Rhea" id="RHEA:23904"/>
        <dbReference type="Rhea" id="RHEA-COMP:9780"/>
        <dbReference type="Rhea" id="RHEA-COMP:9795"/>
        <dbReference type="ChEBI" id="CHEBI:77644"/>
        <dbReference type="ChEBI" id="CHEBI:78597"/>
        <dbReference type="ChEBI" id="CHEBI:78599"/>
        <dbReference type="ChEBI" id="CHEBI:78608"/>
        <dbReference type="EC" id="2.3.2.2"/>
    </reaction>
</comment>
<proteinExistence type="inferred from homology"/>
<evidence type="ECO:0000256" key="9">
    <source>
        <dbReference type="RuleBase" id="RU368036"/>
    </source>
</evidence>